<sequence>MNKCPNENLRKVLERREGLTEMVEVLYDQALEQDVIESAGGDVQINNSVANTTVAYVPREAESGAVVAEPAGTKCKDWGCHFKSAPGGTQASYATACRSAARGAEMAEVGWSRVNYEMTEGDRRKPVRAERRACTILLSVFCVGDRTMMKKRELESLLRHIL</sequence>
<dbReference type="AlphaFoldDB" id="A0A4C1T9F9"/>
<comment type="caution">
    <text evidence="1">The sequence shown here is derived from an EMBL/GenBank/DDBJ whole genome shotgun (WGS) entry which is preliminary data.</text>
</comment>
<dbReference type="EMBL" id="BGZK01000039">
    <property type="protein sequence ID" value="GBP10200.1"/>
    <property type="molecule type" value="Genomic_DNA"/>
</dbReference>
<protein>
    <submittedName>
        <fullName evidence="1">Uncharacterized protein</fullName>
    </submittedName>
</protein>
<name>A0A4C1T9F9_EUMVA</name>
<proteinExistence type="predicted"/>
<organism evidence="1 2">
    <name type="scientific">Eumeta variegata</name>
    <name type="common">Bagworm moth</name>
    <name type="synonym">Eumeta japonica</name>
    <dbReference type="NCBI Taxonomy" id="151549"/>
    <lineage>
        <taxon>Eukaryota</taxon>
        <taxon>Metazoa</taxon>
        <taxon>Ecdysozoa</taxon>
        <taxon>Arthropoda</taxon>
        <taxon>Hexapoda</taxon>
        <taxon>Insecta</taxon>
        <taxon>Pterygota</taxon>
        <taxon>Neoptera</taxon>
        <taxon>Endopterygota</taxon>
        <taxon>Lepidoptera</taxon>
        <taxon>Glossata</taxon>
        <taxon>Ditrysia</taxon>
        <taxon>Tineoidea</taxon>
        <taxon>Psychidae</taxon>
        <taxon>Oiketicinae</taxon>
        <taxon>Eumeta</taxon>
    </lineage>
</organism>
<evidence type="ECO:0000313" key="2">
    <source>
        <dbReference type="Proteomes" id="UP000299102"/>
    </source>
</evidence>
<keyword evidence="2" id="KW-1185">Reference proteome</keyword>
<accession>A0A4C1T9F9</accession>
<gene>
    <name evidence="1" type="ORF">EVAR_77601_1</name>
</gene>
<reference evidence="1 2" key="1">
    <citation type="journal article" date="2019" name="Commun. Biol.">
        <title>The bagworm genome reveals a unique fibroin gene that provides high tensile strength.</title>
        <authorList>
            <person name="Kono N."/>
            <person name="Nakamura H."/>
            <person name="Ohtoshi R."/>
            <person name="Tomita M."/>
            <person name="Numata K."/>
            <person name="Arakawa K."/>
        </authorList>
    </citation>
    <scope>NUCLEOTIDE SEQUENCE [LARGE SCALE GENOMIC DNA]</scope>
</reference>
<evidence type="ECO:0000313" key="1">
    <source>
        <dbReference type="EMBL" id="GBP10200.1"/>
    </source>
</evidence>
<dbReference type="Proteomes" id="UP000299102">
    <property type="component" value="Unassembled WGS sequence"/>
</dbReference>